<feature type="domain" description="HTH tetR-type" evidence="5">
    <location>
        <begin position="14"/>
        <end position="74"/>
    </location>
</feature>
<keyword evidence="2 4" id="KW-0238">DNA-binding</keyword>
<dbReference type="Gene3D" id="1.10.10.60">
    <property type="entry name" value="Homeodomain-like"/>
    <property type="match status" value="1"/>
</dbReference>
<dbReference type="PANTHER" id="PTHR47506">
    <property type="entry name" value="TRANSCRIPTIONAL REGULATORY PROTEIN"/>
    <property type="match status" value="1"/>
</dbReference>
<evidence type="ECO:0000313" key="6">
    <source>
        <dbReference type="EMBL" id="SFJ65198.1"/>
    </source>
</evidence>
<dbReference type="PANTHER" id="PTHR47506:SF1">
    <property type="entry name" value="HTH-TYPE TRANSCRIPTIONAL REGULATOR YJDC"/>
    <property type="match status" value="1"/>
</dbReference>
<keyword evidence="1" id="KW-0805">Transcription regulation</keyword>
<dbReference type="InterPro" id="IPR036271">
    <property type="entry name" value="Tet_transcr_reg_TetR-rel_C_sf"/>
</dbReference>
<gene>
    <name evidence="6" type="ORF">SAMN05421835_107110</name>
</gene>
<evidence type="ECO:0000256" key="3">
    <source>
        <dbReference type="ARBA" id="ARBA00023163"/>
    </source>
</evidence>
<dbReference type="GO" id="GO:0003677">
    <property type="term" value="F:DNA binding"/>
    <property type="evidence" value="ECO:0007669"/>
    <property type="project" value="UniProtKB-UniRule"/>
</dbReference>
<sequence length="199" mass="21516">MAAMVTKTRGRPRSFDREAALDKAIRLFWRRGYEATSVRDLTEELGIGAPSLYSAFGDKQRLFAEALRVYDAQYGGFIEAALAEEPTAERAAARVFAEAPGRYTRRGLPKGCLVISGDGGTTDADVIGCLRRLRESKVTAFAAKVRADVAAGRLPEDTDARALARYTMSVLTGLAQAARDGASRAELEAVARIAERAWG</sequence>
<dbReference type="STRING" id="115433.SAMN05421835_107110"/>
<protein>
    <submittedName>
        <fullName evidence="6">DNA-binding transcriptional regulator, AcrR family</fullName>
    </submittedName>
</protein>
<evidence type="ECO:0000259" key="5">
    <source>
        <dbReference type="PROSITE" id="PS50977"/>
    </source>
</evidence>
<dbReference type="Proteomes" id="UP000199025">
    <property type="component" value="Unassembled WGS sequence"/>
</dbReference>
<keyword evidence="3" id="KW-0804">Transcription</keyword>
<evidence type="ECO:0000313" key="7">
    <source>
        <dbReference type="Proteomes" id="UP000199025"/>
    </source>
</evidence>
<name>A0A1I3T270_9PSEU</name>
<dbReference type="InterPro" id="IPR009057">
    <property type="entry name" value="Homeodomain-like_sf"/>
</dbReference>
<keyword evidence="7" id="KW-1185">Reference proteome</keyword>
<feature type="DNA-binding region" description="H-T-H motif" evidence="4">
    <location>
        <begin position="37"/>
        <end position="56"/>
    </location>
</feature>
<dbReference type="Pfam" id="PF00440">
    <property type="entry name" value="TetR_N"/>
    <property type="match status" value="1"/>
</dbReference>
<evidence type="ECO:0000256" key="1">
    <source>
        <dbReference type="ARBA" id="ARBA00023015"/>
    </source>
</evidence>
<dbReference type="EMBL" id="FORP01000007">
    <property type="protein sequence ID" value="SFJ65198.1"/>
    <property type="molecule type" value="Genomic_DNA"/>
</dbReference>
<dbReference type="SUPFAM" id="SSF46689">
    <property type="entry name" value="Homeodomain-like"/>
    <property type="match status" value="1"/>
</dbReference>
<dbReference type="PROSITE" id="PS01081">
    <property type="entry name" value="HTH_TETR_1"/>
    <property type="match status" value="1"/>
</dbReference>
<proteinExistence type="predicted"/>
<dbReference type="PROSITE" id="PS50977">
    <property type="entry name" value="HTH_TETR_2"/>
    <property type="match status" value="1"/>
</dbReference>
<evidence type="ECO:0000256" key="4">
    <source>
        <dbReference type="PROSITE-ProRule" id="PRU00335"/>
    </source>
</evidence>
<dbReference type="Gene3D" id="1.10.357.10">
    <property type="entry name" value="Tetracycline Repressor, domain 2"/>
    <property type="match status" value="1"/>
</dbReference>
<evidence type="ECO:0000256" key="2">
    <source>
        <dbReference type="ARBA" id="ARBA00023125"/>
    </source>
</evidence>
<dbReference type="InterPro" id="IPR001647">
    <property type="entry name" value="HTH_TetR"/>
</dbReference>
<reference evidence="6 7" key="1">
    <citation type="submission" date="2016-10" db="EMBL/GenBank/DDBJ databases">
        <authorList>
            <person name="de Groot N.N."/>
        </authorList>
    </citation>
    <scope>NUCLEOTIDE SEQUENCE [LARGE SCALE GENOMIC DNA]</scope>
    <source>
        <strain evidence="6 7">DSM 44468</strain>
    </source>
</reference>
<dbReference type="AlphaFoldDB" id="A0A1I3T270"/>
<accession>A0A1I3T270</accession>
<dbReference type="SUPFAM" id="SSF48498">
    <property type="entry name" value="Tetracyclin repressor-like, C-terminal domain"/>
    <property type="match status" value="1"/>
</dbReference>
<organism evidence="6 7">
    <name type="scientific">Amycolatopsis sacchari</name>
    <dbReference type="NCBI Taxonomy" id="115433"/>
    <lineage>
        <taxon>Bacteria</taxon>
        <taxon>Bacillati</taxon>
        <taxon>Actinomycetota</taxon>
        <taxon>Actinomycetes</taxon>
        <taxon>Pseudonocardiales</taxon>
        <taxon>Pseudonocardiaceae</taxon>
        <taxon>Amycolatopsis</taxon>
    </lineage>
</organism>
<dbReference type="InterPro" id="IPR023772">
    <property type="entry name" value="DNA-bd_HTH_TetR-type_CS"/>
</dbReference>